<proteinExistence type="predicted"/>
<gene>
    <name evidence="1" type="ORF">HPB48_023598</name>
</gene>
<organism evidence="1 2">
    <name type="scientific">Haemaphysalis longicornis</name>
    <name type="common">Bush tick</name>
    <dbReference type="NCBI Taxonomy" id="44386"/>
    <lineage>
        <taxon>Eukaryota</taxon>
        <taxon>Metazoa</taxon>
        <taxon>Ecdysozoa</taxon>
        <taxon>Arthropoda</taxon>
        <taxon>Chelicerata</taxon>
        <taxon>Arachnida</taxon>
        <taxon>Acari</taxon>
        <taxon>Parasitiformes</taxon>
        <taxon>Ixodida</taxon>
        <taxon>Ixodoidea</taxon>
        <taxon>Ixodidae</taxon>
        <taxon>Haemaphysalinae</taxon>
        <taxon>Haemaphysalis</taxon>
    </lineage>
</organism>
<name>A0A9J6H781_HAELO</name>
<dbReference type="OrthoDB" id="7549404at2759"/>
<dbReference type="EMBL" id="JABSTR010000775">
    <property type="protein sequence ID" value="KAH9382961.1"/>
    <property type="molecule type" value="Genomic_DNA"/>
</dbReference>
<protein>
    <submittedName>
        <fullName evidence="1">Uncharacterized protein</fullName>
    </submittedName>
</protein>
<dbReference type="PANTHER" id="PTHR46579">
    <property type="entry name" value="F5/8 TYPE C DOMAIN-CONTAINING PROTEIN-RELATED"/>
    <property type="match status" value="1"/>
</dbReference>
<dbReference type="AlphaFoldDB" id="A0A9J6H781"/>
<evidence type="ECO:0000313" key="1">
    <source>
        <dbReference type="EMBL" id="KAH9382961.1"/>
    </source>
</evidence>
<dbReference type="PANTHER" id="PTHR46579:SF1">
    <property type="entry name" value="F5_8 TYPE C DOMAIN-CONTAINING PROTEIN"/>
    <property type="match status" value="1"/>
</dbReference>
<comment type="caution">
    <text evidence="1">The sequence shown here is derived from an EMBL/GenBank/DDBJ whole genome shotgun (WGS) entry which is preliminary data.</text>
</comment>
<reference evidence="1 2" key="1">
    <citation type="journal article" date="2020" name="Cell">
        <title>Large-Scale Comparative Analyses of Tick Genomes Elucidate Their Genetic Diversity and Vector Capacities.</title>
        <authorList>
            <consortium name="Tick Genome and Microbiome Consortium (TIGMIC)"/>
            <person name="Jia N."/>
            <person name="Wang J."/>
            <person name="Shi W."/>
            <person name="Du L."/>
            <person name="Sun Y."/>
            <person name="Zhan W."/>
            <person name="Jiang J.F."/>
            <person name="Wang Q."/>
            <person name="Zhang B."/>
            <person name="Ji P."/>
            <person name="Bell-Sakyi L."/>
            <person name="Cui X.M."/>
            <person name="Yuan T.T."/>
            <person name="Jiang B.G."/>
            <person name="Yang W.F."/>
            <person name="Lam T.T."/>
            <person name="Chang Q.C."/>
            <person name="Ding S.J."/>
            <person name="Wang X.J."/>
            <person name="Zhu J.G."/>
            <person name="Ruan X.D."/>
            <person name="Zhao L."/>
            <person name="Wei J.T."/>
            <person name="Ye R.Z."/>
            <person name="Que T.C."/>
            <person name="Du C.H."/>
            <person name="Zhou Y.H."/>
            <person name="Cheng J.X."/>
            <person name="Dai P.F."/>
            <person name="Guo W.B."/>
            <person name="Han X.H."/>
            <person name="Huang E.J."/>
            <person name="Li L.F."/>
            <person name="Wei W."/>
            <person name="Gao Y.C."/>
            <person name="Liu J.Z."/>
            <person name="Shao H.Z."/>
            <person name="Wang X."/>
            <person name="Wang C.C."/>
            <person name="Yang T.C."/>
            <person name="Huo Q.B."/>
            <person name="Li W."/>
            <person name="Chen H.Y."/>
            <person name="Chen S.E."/>
            <person name="Zhou L.G."/>
            <person name="Ni X.B."/>
            <person name="Tian J.H."/>
            <person name="Sheng Y."/>
            <person name="Liu T."/>
            <person name="Pan Y.S."/>
            <person name="Xia L.Y."/>
            <person name="Li J."/>
            <person name="Zhao F."/>
            <person name="Cao W.C."/>
        </authorList>
    </citation>
    <scope>NUCLEOTIDE SEQUENCE [LARGE SCALE GENOMIC DNA]</scope>
    <source>
        <strain evidence="1">HaeL-2018</strain>
    </source>
</reference>
<dbReference type="Proteomes" id="UP000821853">
    <property type="component" value="Unassembled WGS sequence"/>
</dbReference>
<evidence type="ECO:0000313" key="2">
    <source>
        <dbReference type="Proteomes" id="UP000821853"/>
    </source>
</evidence>
<keyword evidence="2" id="KW-1185">Reference proteome</keyword>
<accession>A0A9J6H781</accession>
<sequence length="304" mass="34917">MYWKASEMRALLLFYGYVVLKPVLPLVYFKHFTLLSYGVYLLLKVEITQQDIREARALWEKFVVQMDLLYTARNVSYNVHQLLYLADSVETWGPLWATSCFPFEGRNAVLLGYFSGTLHIGEQIARTFVWWQHLCLCADKIKEEDERSFFERMVGQQTIASTGVVLPGDVVGHQRQSCSSPDIRLEVALESQLGLLPTQITYYSRFHCNDILWHSETYNMPKRVNCVAELEDGTVGVIQALASFRSTPQLLVLVEKLELVRTVPFRDMQLGIPFLAVKKETNSRHSGIQSQCLEEKMCCHGVYS</sequence>
<dbReference type="VEuPathDB" id="VectorBase:HLOH_061125"/>